<sequence length="330" mass="35618">MSSATSEHYKNLLEAHGHGAASDKERKKALKKLKKAKSGEEANAAQKEQAGVERLEKKKKKKGDRDDKNLISSGTQHANSRNLIGGAASSGGLDFSSVAGGNNNIKTNMTLNNSSSSGKRGSHNGDGVNNNNNSSSSSSSSSANQEVPDSNGDGGQKKTKKEKKDKKKKKEAQEDALPLRTVKKLYNSAGIEKALNITPGGLADYVATTLAVKQRDEEAAAASAKAKEAEQNEIKARAKKMMPQMPGADGDEDGFFCQDVRCFLCDADRIFCDYVGRVEFEYSSRSRLGVQLLFLGSSSSVSRAVFFWGQKRFQQDLSTHRTKCAFTAHP</sequence>
<feature type="compositionally biased region" description="Polar residues" evidence="2">
    <location>
        <begin position="70"/>
        <end position="82"/>
    </location>
</feature>
<dbReference type="EMBL" id="GU943094">
    <property type="protein sequence ID" value="ADD95757.1"/>
    <property type="molecule type" value="Genomic_DNA"/>
</dbReference>
<feature type="compositionally biased region" description="Low complexity" evidence="2">
    <location>
        <begin position="102"/>
        <end position="113"/>
    </location>
</feature>
<evidence type="ECO:0000256" key="1">
    <source>
        <dbReference type="SAM" id="Coils"/>
    </source>
</evidence>
<accession>D6PJ56</accession>
<protein>
    <submittedName>
        <fullName evidence="3">Uncharacterized protein</fullName>
    </submittedName>
</protein>
<feature type="compositionally biased region" description="Basic residues" evidence="2">
    <location>
        <begin position="157"/>
        <end position="170"/>
    </location>
</feature>
<name>D6PJ56_9ZZZZ</name>
<feature type="compositionally biased region" description="Low complexity" evidence="2">
    <location>
        <begin position="129"/>
        <end position="142"/>
    </location>
</feature>
<reference evidence="3" key="1">
    <citation type="journal article" date="2010" name="ISME J.">
        <title>Metagenome of the Mediterranean deep chlorophyll maximum studied by direct and fosmid library 454 pyrosequencing.</title>
        <authorList>
            <person name="Ghai R."/>
            <person name="Martin-Cuadrado A.B."/>
            <person name="Molto A.G."/>
            <person name="Heredia I.G."/>
            <person name="Cabrera R."/>
            <person name="Martin J."/>
            <person name="Verdu M."/>
            <person name="Deschamps P."/>
            <person name="Moreira D."/>
            <person name="Lopez-Garcia P."/>
            <person name="Mira A."/>
            <person name="Rodriguez-Valera F."/>
        </authorList>
    </citation>
    <scope>NUCLEOTIDE SEQUENCE</scope>
</reference>
<dbReference type="AlphaFoldDB" id="D6PJ56"/>
<feature type="region of interest" description="Disordered" evidence="2">
    <location>
        <begin position="1"/>
        <end position="175"/>
    </location>
</feature>
<feature type="coiled-coil region" evidence="1">
    <location>
        <begin position="212"/>
        <end position="239"/>
    </location>
</feature>
<keyword evidence="1" id="KW-0175">Coiled coil</keyword>
<proteinExistence type="predicted"/>
<organism evidence="3">
    <name type="scientific">uncultured organism MedDCM-OCT-S08-C169</name>
    <dbReference type="NCBI Taxonomy" id="743633"/>
    <lineage>
        <taxon>unclassified sequences</taxon>
        <taxon>environmental samples</taxon>
    </lineage>
</organism>
<evidence type="ECO:0000313" key="3">
    <source>
        <dbReference type="EMBL" id="ADD95757.1"/>
    </source>
</evidence>
<feature type="compositionally biased region" description="Basic residues" evidence="2">
    <location>
        <begin position="27"/>
        <end position="36"/>
    </location>
</feature>
<feature type="compositionally biased region" description="Basic and acidic residues" evidence="2">
    <location>
        <begin position="7"/>
        <end position="26"/>
    </location>
</feature>
<evidence type="ECO:0000256" key="2">
    <source>
        <dbReference type="SAM" id="MobiDB-lite"/>
    </source>
</evidence>